<keyword evidence="9" id="KW-1185">Reference proteome</keyword>
<evidence type="ECO:0000259" key="7">
    <source>
        <dbReference type="PROSITE" id="PS51471"/>
    </source>
</evidence>
<evidence type="ECO:0000313" key="9">
    <source>
        <dbReference type="Proteomes" id="UP001176517"/>
    </source>
</evidence>
<evidence type="ECO:0000256" key="4">
    <source>
        <dbReference type="ARBA" id="ARBA00023002"/>
    </source>
</evidence>
<dbReference type="GO" id="GO:0005783">
    <property type="term" value="C:endoplasmic reticulum"/>
    <property type="evidence" value="ECO:0007669"/>
    <property type="project" value="TreeGrafter"/>
</dbReference>
<dbReference type="PANTHER" id="PTHR10869">
    <property type="entry name" value="PROLYL 4-HYDROXYLASE ALPHA SUBUNIT"/>
    <property type="match status" value="1"/>
</dbReference>
<name>A0AAN6GPM5_9BASI</name>
<proteinExistence type="predicted"/>
<keyword evidence="5" id="KW-0408">Iron</keyword>
<keyword evidence="2" id="KW-0479">Metal-binding</keyword>
<dbReference type="Proteomes" id="UP001176517">
    <property type="component" value="Unassembled WGS sequence"/>
</dbReference>
<dbReference type="PANTHER" id="PTHR10869:SF236">
    <property type="entry name" value="PROLYL 4-HYDROXYLASE ALPHA SUBUNIT DOMAIN-CONTAINING PROTEIN"/>
    <property type="match status" value="1"/>
</dbReference>
<feature type="domain" description="Fe2OG dioxygenase" evidence="7">
    <location>
        <begin position="172"/>
        <end position="284"/>
    </location>
</feature>
<dbReference type="GO" id="GO:0031418">
    <property type="term" value="F:L-ascorbic acid binding"/>
    <property type="evidence" value="ECO:0007669"/>
    <property type="project" value="InterPro"/>
</dbReference>
<keyword evidence="3" id="KW-0223">Dioxygenase</keyword>
<dbReference type="GO" id="GO:0004656">
    <property type="term" value="F:procollagen-proline 4-dioxygenase activity"/>
    <property type="evidence" value="ECO:0007669"/>
    <property type="project" value="TreeGrafter"/>
</dbReference>
<protein>
    <recommendedName>
        <fullName evidence="7">Fe2OG dioxygenase domain-containing protein</fullName>
    </recommendedName>
</protein>
<dbReference type="InterPro" id="IPR045054">
    <property type="entry name" value="P4HA-like"/>
</dbReference>
<dbReference type="EMBL" id="JAPDMZ010000070">
    <property type="protein sequence ID" value="KAK0551913.1"/>
    <property type="molecule type" value="Genomic_DNA"/>
</dbReference>
<evidence type="ECO:0000256" key="3">
    <source>
        <dbReference type="ARBA" id="ARBA00022964"/>
    </source>
</evidence>
<dbReference type="InterPro" id="IPR006620">
    <property type="entry name" value="Pro_4_hyd_alph"/>
</dbReference>
<accession>A0AAN6GPM5</accession>
<comment type="caution">
    <text evidence="8">The sequence shown here is derived from an EMBL/GenBank/DDBJ whole genome shotgun (WGS) entry which is preliminary data.</text>
</comment>
<dbReference type="SMART" id="SM00702">
    <property type="entry name" value="P4Hc"/>
    <property type="match status" value="1"/>
</dbReference>
<gene>
    <name evidence="8" type="ORF">OC846_003094</name>
</gene>
<dbReference type="AlphaFoldDB" id="A0AAN6GPM5"/>
<feature type="compositionally biased region" description="Polar residues" evidence="6">
    <location>
        <begin position="1"/>
        <end position="29"/>
    </location>
</feature>
<sequence length="284" mass="30750">MAPKGNSSKKQMDDTNGSATSSAPKQLTNVPWPRLRPKDLTLPSSPPEWLIPDQVCLLPGFLTADECQALIALFDDGSSGSSSSTANARGAASKSKNGGKPNIKDQVETQHAQRFTLSPSPPAKKGEAVRTNYRASTVDPEFAHTLFRLGLDKAVQDWPSLDKPRAGVKPKTPAGLHANIRIYRYDPGAIFGPHYDQSSICPVTRLSSEWTLLVYLSGGPGSDLTGGQTIFYDNHSEKSSRKWEVEPRAGLALLHRHGSACMLHAALPPLAGTKWVLRSDLLFQ</sequence>
<organism evidence="8 9">
    <name type="scientific">Tilletia horrida</name>
    <dbReference type="NCBI Taxonomy" id="155126"/>
    <lineage>
        <taxon>Eukaryota</taxon>
        <taxon>Fungi</taxon>
        <taxon>Dikarya</taxon>
        <taxon>Basidiomycota</taxon>
        <taxon>Ustilaginomycotina</taxon>
        <taxon>Exobasidiomycetes</taxon>
        <taxon>Tilletiales</taxon>
        <taxon>Tilletiaceae</taxon>
        <taxon>Tilletia</taxon>
    </lineage>
</organism>
<dbReference type="InterPro" id="IPR005123">
    <property type="entry name" value="Oxoglu/Fe-dep_dioxygenase_dom"/>
</dbReference>
<dbReference type="GO" id="GO:0005506">
    <property type="term" value="F:iron ion binding"/>
    <property type="evidence" value="ECO:0007669"/>
    <property type="project" value="InterPro"/>
</dbReference>
<dbReference type="PROSITE" id="PS51471">
    <property type="entry name" value="FE2OG_OXY"/>
    <property type="match status" value="1"/>
</dbReference>
<keyword evidence="4" id="KW-0560">Oxidoreductase</keyword>
<reference evidence="8" key="1">
    <citation type="journal article" date="2023" name="PhytoFront">
        <title>Draft Genome Resources of Seven Strains of Tilletia horrida, Causal Agent of Kernel Smut of Rice.</title>
        <authorList>
            <person name="Khanal S."/>
            <person name="Antony Babu S."/>
            <person name="Zhou X.G."/>
        </authorList>
    </citation>
    <scope>NUCLEOTIDE SEQUENCE</scope>
    <source>
        <strain evidence="8">TX6</strain>
    </source>
</reference>
<comment type="cofactor">
    <cofactor evidence="1">
        <name>L-ascorbate</name>
        <dbReference type="ChEBI" id="CHEBI:38290"/>
    </cofactor>
</comment>
<evidence type="ECO:0000256" key="5">
    <source>
        <dbReference type="ARBA" id="ARBA00023004"/>
    </source>
</evidence>
<feature type="compositionally biased region" description="Polar residues" evidence="6">
    <location>
        <begin position="109"/>
        <end position="118"/>
    </location>
</feature>
<dbReference type="Gene3D" id="2.60.120.620">
    <property type="entry name" value="q2cbj1_9rhob like domain"/>
    <property type="match status" value="1"/>
</dbReference>
<feature type="region of interest" description="Disordered" evidence="6">
    <location>
        <begin position="77"/>
        <end position="133"/>
    </location>
</feature>
<evidence type="ECO:0000256" key="6">
    <source>
        <dbReference type="SAM" id="MobiDB-lite"/>
    </source>
</evidence>
<feature type="region of interest" description="Disordered" evidence="6">
    <location>
        <begin position="1"/>
        <end position="46"/>
    </location>
</feature>
<evidence type="ECO:0000256" key="2">
    <source>
        <dbReference type="ARBA" id="ARBA00022723"/>
    </source>
</evidence>
<dbReference type="Pfam" id="PF13640">
    <property type="entry name" value="2OG-FeII_Oxy_3"/>
    <property type="match status" value="1"/>
</dbReference>
<evidence type="ECO:0000313" key="8">
    <source>
        <dbReference type="EMBL" id="KAK0551913.1"/>
    </source>
</evidence>
<evidence type="ECO:0000256" key="1">
    <source>
        <dbReference type="ARBA" id="ARBA00001961"/>
    </source>
</evidence>
<feature type="compositionally biased region" description="Low complexity" evidence="6">
    <location>
        <begin position="77"/>
        <end position="93"/>
    </location>
</feature>
<dbReference type="InterPro" id="IPR044862">
    <property type="entry name" value="Pro_4_hyd_alph_FE2OG_OXY"/>
</dbReference>